<protein>
    <submittedName>
        <fullName evidence="2">Uncharacterized protein</fullName>
    </submittedName>
</protein>
<dbReference type="Proteomes" id="UP000199647">
    <property type="component" value="Unassembled WGS sequence"/>
</dbReference>
<evidence type="ECO:0000256" key="1">
    <source>
        <dbReference type="SAM" id="MobiDB-lite"/>
    </source>
</evidence>
<name>A0A1H9MSW4_9HYPH</name>
<dbReference type="STRING" id="1855383.SAMN05216548_11428"/>
<feature type="compositionally biased region" description="Basic and acidic residues" evidence="1">
    <location>
        <begin position="15"/>
        <end position="37"/>
    </location>
</feature>
<organism evidence="2 3">
    <name type="scientific">Faunimonas pinastri</name>
    <dbReference type="NCBI Taxonomy" id="1855383"/>
    <lineage>
        <taxon>Bacteria</taxon>
        <taxon>Pseudomonadati</taxon>
        <taxon>Pseudomonadota</taxon>
        <taxon>Alphaproteobacteria</taxon>
        <taxon>Hyphomicrobiales</taxon>
        <taxon>Afifellaceae</taxon>
        <taxon>Faunimonas</taxon>
    </lineage>
</organism>
<proteinExistence type="predicted"/>
<feature type="region of interest" description="Disordered" evidence="1">
    <location>
        <begin position="1"/>
        <end position="37"/>
    </location>
</feature>
<keyword evidence="3" id="KW-1185">Reference proteome</keyword>
<gene>
    <name evidence="2" type="ORF">SAMN05216548_11428</name>
</gene>
<dbReference type="AlphaFoldDB" id="A0A1H9MSW4"/>
<evidence type="ECO:0000313" key="2">
    <source>
        <dbReference type="EMBL" id="SER26577.1"/>
    </source>
</evidence>
<reference evidence="2 3" key="1">
    <citation type="submission" date="2016-10" db="EMBL/GenBank/DDBJ databases">
        <authorList>
            <person name="de Groot N.N."/>
        </authorList>
    </citation>
    <scope>NUCLEOTIDE SEQUENCE [LARGE SCALE GENOMIC DNA]</scope>
    <source>
        <strain evidence="2 3">A52C2</strain>
    </source>
</reference>
<evidence type="ECO:0000313" key="3">
    <source>
        <dbReference type="Proteomes" id="UP000199647"/>
    </source>
</evidence>
<dbReference type="EMBL" id="FOFG01000014">
    <property type="protein sequence ID" value="SER26577.1"/>
    <property type="molecule type" value="Genomic_DNA"/>
</dbReference>
<accession>A0A1H9MSW4</accession>
<sequence length="70" mass="8318">MSRQMTRNKPNPVHVFERDGASKLNSEHLARENDRLGRENADLRRRLKAAQERLRFVGDPPPEEDRLRFH</sequence>